<dbReference type="InterPro" id="IPR029062">
    <property type="entry name" value="Class_I_gatase-like"/>
</dbReference>
<dbReference type="Proteomes" id="UP001300692">
    <property type="component" value="Unassembled WGS sequence"/>
</dbReference>
<dbReference type="InterPro" id="IPR024078">
    <property type="entry name" value="LmbE-like_dom_sf"/>
</dbReference>
<evidence type="ECO:0000313" key="1">
    <source>
        <dbReference type="EMBL" id="MCV9386460.1"/>
    </source>
</evidence>
<keyword evidence="2" id="KW-1185">Reference proteome</keyword>
<sequence>MTLRLVILLFGLPLISFSQKPNQPNSSEILHRLEKINVLGSALYVAAHPDDENTRLITYLANERHFNTAYLSATRGDGGQNLIGPEIREALGVIRTQELLAARRTDGGKQYFSRANDFGYSKNPDETFNIWNKEEVLADFVKVFRMHKPDVVICRFPEDGRGGHGHHTASAILAHEAFNLAADPNAYPESAKEFGTWQPKRILFNTHRFFFERAGEEFHPENLLSEDLGGYNPLLGQSYTEIAALSRSMHKSQGFGSTGSRGEAQEYFYHVDGDSTTVDLMDGVNSTWSRIEGGKKVGAHIDNALLHFEAGKPQLIIPDLIKAYEELSQLEDGYWKSLKMEEIKSLIKDCAGLYLEVKANAESYVPGDELKLSIEAINRSDVEFDLFSVDIMGIQTFEVRQKLFDNRPLNMDKTYQIKEGMAYSQPYWLREKGTLGMYKVSNPQLISKPENDPSLQAVFTLKYGETYLDYKLPVVYKRNDPVEGEVYEPVVITPPVFVNLPDKVVVFANGEEKEVTVNVIAGKNGIDGKVELSLPDGWKSKPKKSKFSLENKGEQASFTFVVTPPASQSEGTMGAVATIGAQSYNYELQKIEYDHIPTQTLMSKSEARIVNVDIQKKGERIAYIPGAGDDIPASLEQVGYQVSLIEAVDIKAEELASYDAVILGIRAFNTQDALKFKNKELMTYVEEGGTLIVQYNTSHRLVTEEIAPYELKLSRDRVSVEDAEVRILKSDHPVLNQPNKITQKDFDNWTQERGLYFPNEWSPEFEAILSANDPGEPARDGGLLVAEYGKGYYIYTGYSWFRELPAGVPGAFRIFTNLISIGK</sequence>
<dbReference type="PANTHER" id="PTHR12993:SF11">
    <property type="entry name" value="N-ACETYLGLUCOSAMINYL-PHOSPHATIDYLINOSITOL DE-N-ACETYLASE"/>
    <property type="match status" value="1"/>
</dbReference>
<comment type="caution">
    <text evidence="1">The sequence shown here is derived from an EMBL/GenBank/DDBJ whole genome shotgun (WGS) entry which is preliminary data.</text>
</comment>
<name>A0ABT3CSL0_9BACT</name>
<dbReference type="Gene3D" id="3.40.50.10320">
    <property type="entry name" value="LmbE-like"/>
    <property type="match status" value="1"/>
</dbReference>
<protein>
    <submittedName>
        <fullName evidence="1">PIG-L family deacetylase</fullName>
    </submittedName>
</protein>
<gene>
    <name evidence="1" type="ORF">N7U62_07285</name>
</gene>
<dbReference type="EMBL" id="JAOYOD010000001">
    <property type="protein sequence ID" value="MCV9386460.1"/>
    <property type="molecule type" value="Genomic_DNA"/>
</dbReference>
<dbReference type="SUPFAM" id="SSF52317">
    <property type="entry name" value="Class I glutamine amidotransferase-like"/>
    <property type="match status" value="1"/>
</dbReference>
<dbReference type="Pfam" id="PF02585">
    <property type="entry name" value="PIG-L"/>
    <property type="match status" value="1"/>
</dbReference>
<dbReference type="PANTHER" id="PTHR12993">
    <property type="entry name" value="N-ACETYLGLUCOSAMINYL-PHOSPHATIDYLINOSITOL DE-N-ACETYLASE-RELATED"/>
    <property type="match status" value="1"/>
</dbReference>
<reference evidence="1 2" key="1">
    <citation type="submission" date="2022-10" db="EMBL/GenBank/DDBJ databases">
        <title>Comparative genomics and taxonomic characterization of three novel marine species of genus Reichenbachiella exhibiting antioxidant and polysaccharide degradation activities.</title>
        <authorList>
            <person name="Muhammad N."/>
            <person name="Lee Y.-J."/>
            <person name="Ko J."/>
            <person name="Kim S.-G."/>
        </authorList>
    </citation>
    <scope>NUCLEOTIDE SEQUENCE [LARGE SCALE GENOMIC DNA]</scope>
    <source>
        <strain evidence="1 2">ABR2-5</strain>
    </source>
</reference>
<dbReference type="InterPro" id="IPR003737">
    <property type="entry name" value="GlcNAc_PI_deacetylase-related"/>
</dbReference>
<dbReference type="RefSeq" id="WP_264137250.1">
    <property type="nucleotide sequence ID" value="NZ_JAOYOD010000001.1"/>
</dbReference>
<accession>A0ABT3CSL0</accession>
<organism evidence="1 2">
    <name type="scientific">Reichenbachiella ulvae</name>
    <dbReference type="NCBI Taxonomy" id="2980104"/>
    <lineage>
        <taxon>Bacteria</taxon>
        <taxon>Pseudomonadati</taxon>
        <taxon>Bacteroidota</taxon>
        <taxon>Cytophagia</taxon>
        <taxon>Cytophagales</taxon>
        <taxon>Reichenbachiellaceae</taxon>
        <taxon>Reichenbachiella</taxon>
    </lineage>
</organism>
<evidence type="ECO:0000313" key="2">
    <source>
        <dbReference type="Proteomes" id="UP001300692"/>
    </source>
</evidence>
<dbReference type="Gene3D" id="3.40.50.880">
    <property type="match status" value="1"/>
</dbReference>
<proteinExistence type="predicted"/>
<dbReference type="SUPFAM" id="SSF102588">
    <property type="entry name" value="LmbE-like"/>
    <property type="match status" value="1"/>
</dbReference>